<gene>
    <name evidence="8" type="ORF">RI845_17460</name>
</gene>
<evidence type="ECO:0000313" key="9">
    <source>
        <dbReference type="Proteomes" id="UP001248581"/>
    </source>
</evidence>
<evidence type="ECO:0000256" key="4">
    <source>
        <dbReference type="ARBA" id="ARBA00022692"/>
    </source>
</evidence>
<sequence length="291" mass="31438">MKCPSHHFSNSFFCSFSQIMLQGNAVTGFLFCIGIGLNSPQMLLGGIIATLAGLATATMNRYDSASIQNGVYSYNASLVGIAVLFFFPASLFSLSLAIFAGAFATVITHLMLIRIPGISVLTAPFIISTWLILLVFDNSQLANSGADVAANITGDFYSLMRGISQVMFQDYWLSGGVFIFGLLFHSFKATAWAVIGSALGILTARVLGFSEELLLMGMYGFNACLVAISLAERYNKHYSPIVLGIILSVLLSRVFEQITLPALTAPFVLSSWIILGFIRRDTNVQTCNKSA</sequence>
<dbReference type="InterPro" id="IPR029020">
    <property type="entry name" value="Ammonium/urea_transptr"/>
</dbReference>
<comment type="subcellular location">
    <subcellularLocation>
        <location evidence="1">Cell membrane</location>
        <topology evidence="1">Multi-pass membrane protein</topology>
    </subcellularLocation>
</comment>
<keyword evidence="6 7" id="KW-0472">Membrane</keyword>
<keyword evidence="3" id="KW-1003">Cell membrane</keyword>
<evidence type="ECO:0000256" key="6">
    <source>
        <dbReference type="ARBA" id="ARBA00023136"/>
    </source>
</evidence>
<dbReference type="EMBL" id="CP134146">
    <property type="protein sequence ID" value="WNC68293.1"/>
    <property type="molecule type" value="Genomic_DNA"/>
</dbReference>
<dbReference type="Proteomes" id="UP001248581">
    <property type="component" value="Chromosome"/>
</dbReference>
<dbReference type="InterPro" id="IPR004937">
    <property type="entry name" value="Urea_transporter"/>
</dbReference>
<feature type="transmembrane region" description="Helical" evidence="7">
    <location>
        <begin position="166"/>
        <end position="184"/>
    </location>
</feature>
<dbReference type="PANTHER" id="PTHR10464">
    <property type="entry name" value="UREA TRANSPORTER"/>
    <property type="match status" value="1"/>
</dbReference>
<evidence type="ECO:0000256" key="5">
    <source>
        <dbReference type="ARBA" id="ARBA00022989"/>
    </source>
</evidence>
<evidence type="ECO:0000256" key="2">
    <source>
        <dbReference type="ARBA" id="ARBA00005914"/>
    </source>
</evidence>
<feature type="transmembrane region" description="Helical" evidence="7">
    <location>
        <begin position="213"/>
        <end position="231"/>
    </location>
</feature>
<organism evidence="8 9">
    <name type="scientific">Thalassotalea nanhaiensis</name>
    <dbReference type="NCBI Taxonomy" id="3065648"/>
    <lineage>
        <taxon>Bacteria</taxon>
        <taxon>Pseudomonadati</taxon>
        <taxon>Pseudomonadota</taxon>
        <taxon>Gammaproteobacteria</taxon>
        <taxon>Alteromonadales</taxon>
        <taxon>Colwelliaceae</taxon>
        <taxon>Thalassotalea</taxon>
    </lineage>
</organism>
<evidence type="ECO:0000256" key="3">
    <source>
        <dbReference type="ARBA" id="ARBA00022475"/>
    </source>
</evidence>
<dbReference type="Gene3D" id="1.10.3430.10">
    <property type="entry name" value="Ammonium transporter AmtB like domains"/>
    <property type="match status" value="1"/>
</dbReference>
<evidence type="ECO:0000256" key="7">
    <source>
        <dbReference type="SAM" id="Phobius"/>
    </source>
</evidence>
<dbReference type="PANTHER" id="PTHR10464:SF4">
    <property type="entry name" value="UREA TRANSPORTER"/>
    <property type="match status" value="1"/>
</dbReference>
<feature type="transmembrane region" description="Helical" evidence="7">
    <location>
        <begin position="118"/>
        <end position="136"/>
    </location>
</feature>
<feature type="transmembrane region" description="Helical" evidence="7">
    <location>
        <begin position="261"/>
        <end position="278"/>
    </location>
</feature>
<dbReference type="RefSeq" id="WP_348387449.1">
    <property type="nucleotide sequence ID" value="NZ_CP134146.1"/>
</dbReference>
<name>A0ABY9TJ92_9GAMM</name>
<keyword evidence="4 7" id="KW-0812">Transmembrane</keyword>
<proteinExistence type="inferred from homology"/>
<accession>A0ABY9TJ92</accession>
<comment type="similarity">
    <text evidence="2">Belongs to the urea transporter family.</text>
</comment>
<evidence type="ECO:0000313" key="8">
    <source>
        <dbReference type="EMBL" id="WNC68293.1"/>
    </source>
</evidence>
<feature type="transmembrane region" description="Helical" evidence="7">
    <location>
        <begin position="12"/>
        <end position="36"/>
    </location>
</feature>
<reference evidence="9" key="1">
    <citation type="submission" date="2023-09" db="EMBL/GenBank/DDBJ databases">
        <authorList>
            <person name="Li S."/>
            <person name="Li X."/>
            <person name="Zhang C."/>
            <person name="Zhao Z."/>
        </authorList>
    </citation>
    <scope>NUCLEOTIDE SEQUENCE [LARGE SCALE GENOMIC DNA]</scope>
    <source>
        <strain evidence="9">SQ345</strain>
    </source>
</reference>
<feature type="transmembrane region" description="Helical" evidence="7">
    <location>
        <begin position="238"/>
        <end position="255"/>
    </location>
</feature>
<keyword evidence="5 7" id="KW-1133">Transmembrane helix</keyword>
<evidence type="ECO:0000256" key="1">
    <source>
        <dbReference type="ARBA" id="ARBA00004651"/>
    </source>
</evidence>
<dbReference type="Pfam" id="PF03253">
    <property type="entry name" value="UT"/>
    <property type="match status" value="1"/>
</dbReference>
<feature type="transmembrane region" description="Helical" evidence="7">
    <location>
        <begin position="42"/>
        <end position="59"/>
    </location>
</feature>
<feature type="transmembrane region" description="Helical" evidence="7">
    <location>
        <begin position="191"/>
        <end position="207"/>
    </location>
</feature>
<keyword evidence="9" id="KW-1185">Reference proteome</keyword>
<protein>
    <submittedName>
        <fullName evidence="8">Urea transporter</fullName>
    </submittedName>
</protein>